<dbReference type="Gene3D" id="1.10.260.40">
    <property type="entry name" value="lambda repressor-like DNA-binding domains"/>
    <property type="match status" value="1"/>
</dbReference>
<reference evidence="6" key="1">
    <citation type="submission" date="2017-04" db="EMBL/GenBank/DDBJ databases">
        <title>Function of individual gut microbiota members based on whole genome sequencing of pure cultures obtained from chicken caecum.</title>
        <authorList>
            <person name="Medvecky M."/>
            <person name="Cejkova D."/>
            <person name="Polansky O."/>
            <person name="Karasova D."/>
            <person name="Kubasova T."/>
            <person name="Cizek A."/>
            <person name="Rychlik I."/>
        </authorList>
    </citation>
    <scope>NUCLEOTIDE SEQUENCE [LARGE SCALE GENOMIC DNA]</scope>
    <source>
        <strain evidence="6">An180</strain>
    </source>
</reference>
<dbReference type="PROSITE" id="PS50932">
    <property type="entry name" value="HTH_LACI_2"/>
    <property type="match status" value="1"/>
</dbReference>
<dbReference type="InterPro" id="IPR028082">
    <property type="entry name" value="Peripla_BP_I"/>
</dbReference>
<comment type="caution">
    <text evidence="5">The sequence shown here is derived from an EMBL/GenBank/DDBJ whole genome shotgun (WGS) entry which is preliminary data.</text>
</comment>
<evidence type="ECO:0000259" key="4">
    <source>
        <dbReference type="PROSITE" id="PS50932"/>
    </source>
</evidence>
<dbReference type="Pfam" id="PF13377">
    <property type="entry name" value="Peripla_BP_3"/>
    <property type="match status" value="1"/>
</dbReference>
<dbReference type="InterPro" id="IPR000843">
    <property type="entry name" value="HTH_LacI"/>
</dbReference>
<protein>
    <submittedName>
        <fullName evidence="5">LacI family transcriptional regulator</fullName>
    </submittedName>
</protein>
<dbReference type="AlphaFoldDB" id="A0A1Y4LJ58"/>
<dbReference type="PANTHER" id="PTHR30146">
    <property type="entry name" value="LACI-RELATED TRANSCRIPTIONAL REPRESSOR"/>
    <property type="match status" value="1"/>
</dbReference>
<dbReference type="InterPro" id="IPR046335">
    <property type="entry name" value="LacI/GalR-like_sensor"/>
</dbReference>
<dbReference type="GO" id="GO:0000976">
    <property type="term" value="F:transcription cis-regulatory region binding"/>
    <property type="evidence" value="ECO:0007669"/>
    <property type="project" value="TreeGrafter"/>
</dbReference>
<accession>A0A1Y4LJ58</accession>
<name>A0A1Y4LJ58_9FIRM</name>
<dbReference type="SMART" id="SM00354">
    <property type="entry name" value="HTH_LACI"/>
    <property type="match status" value="1"/>
</dbReference>
<keyword evidence="2" id="KW-0238">DNA-binding</keyword>
<dbReference type="CDD" id="cd01392">
    <property type="entry name" value="HTH_LacI"/>
    <property type="match status" value="1"/>
</dbReference>
<dbReference type="InterPro" id="IPR010982">
    <property type="entry name" value="Lambda_DNA-bd_dom_sf"/>
</dbReference>
<evidence type="ECO:0000313" key="6">
    <source>
        <dbReference type="Proteomes" id="UP000195897"/>
    </source>
</evidence>
<dbReference type="Pfam" id="PF00356">
    <property type="entry name" value="LacI"/>
    <property type="match status" value="1"/>
</dbReference>
<feature type="domain" description="HTH lacI-type" evidence="4">
    <location>
        <begin position="2"/>
        <end position="58"/>
    </location>
</feature>
<dbReference type="Proteomes" id="UP000195897">
    <property type="component" value="Unassembled WGS sequence"/>
</dbReference>
<dbReference type="PANTHER" id="PTHR30146:SF149">
    <property type="entry name" value="HTH-TYPE TRANSCRIPTIONAL REGULATOR EBGR"/>
    <property type="match status" value="1"/>
</dbReference>
<evidence type="ECO:0000256" key="1">
    <source>
        <dbReference type="ARBA" id="ARBA00023015"/>
    </source>
</evidence>
<dbReference type="RefSeq" id="WP_016147365.1">
    <property type="nucleotide sequence ID" value="NZ_CABKSA010000001.1"/>
</dbReference>
<gene>
    <name evidence="5" type="ORF">B5F17_02825</name>
</gene>
<proteinExistence type="predicted"/>
<dbReference type="CDD" id="cd01544">
    <property type="entry name" value="PBP1_GalR"/>
    <property type="match status" value="1"/>
</dbReference>
<dbReference type="SUPFAM" id="SSF53822">
    <property type="entry name" value="Periplasmic binding protein-like I"/>
    <property type="match status" value="1"/>
</dbReference>
<dbReference type="SUPFAM" id="SSF47413">
    <property type="entry name" value="lambda repressor-like DNA-binding domains"/>
    <property type="match status" value="1"/>
</dbReference>
<evidence type="ECO:0000256" key="3">
    <source>
        <dbReference type="ARBA" id="ARBA00023163"/>
    </source>
</evidence>
<keyword evidence="1" id="KW-0805">Transcription regulation</keyword>
<evidence type="ECO:0000313" key="5">
    <source>
        <dbReference type="EMBL" id="OUP54162.1"/>
    </source>
</evidence>
<dbReference type="EMBL" id="NFKK01000002">
    <property type="protein sequence ID" value="OUP54162.1"/>
    <property type="molecule type" value="Genomic_DNA"/>
</dbReference>
<evidence type="ECO:0000256" key="2">
    <source>
        <dbReference type="ARBA" id="ARBA00023125"/>
    </source>
</evidence>
<dbReference type="GO" id="GO:0003700">
    <property type="term" value="F:DNA-binding transcription factor activity"/>
    <property type="evidence" value="ECO:0007669"/>
    <property type="project" value="TreeGrafter"/>
</dbReference>
<organism evidence="5 6">
    <name type="scientific">Butyricicoccus pullicaecorum</name>
    <dbReference type="NCBI Taxonomy" id="501571"/>
    <lineage>
        <taxon>Bacteria</taxon>
        <taxon>Bacillati</taxon>
        <taxon>Bacillota</taxon>
        <taxon>Clostridia</taxon>
        <taxon>Eubacteriales</taxon>
        <taxon>Butyricicoccaceae</taxon>
        <taxon>Butyricicoccus</taxon>
    </lineage>
</organism>
<dbReference type="Gene3D" id="3.40.50.2300">
    <property type="match status" value="2"/>
</dbReference>
<sequence length="352" mass="38741">MATLKELAAYTNLSIATISRILNNDPTMVASEDTRRRVLEAAGALGYKKHNKGKVSAVLRFGVAEMLTPAEQLEDPFYLYLKNFVAQECMEQKIDLIPLLRDGESFTCPYPLPLNGIIAIGIFTRTQIEALHQLSDTLVFVDSSPDEARSDSVVINYRLGIEHALDHLFSLGHRQIGFVGPADKLDDWKQPAPEVRRQLFIHFMSARNDYDSSFLIDVPTNAALTERAVTEHLRQGKPLPTAFLTANEENAIGTVRALKAAGLSIPQDVSIISFNDTPLSELMEPPLTSISTRVQEMSSIAVHLLTERSSSTGYLRDIPVKLIVPPTLVVRASTAAPPVGSASDDMIEMQDD</sequence>
<keyword evidence="3" id="KW-0804">Transcription</keyword>